<dbReference type="Gene3D" id="3.40.50.1000">
    <property type="entry name" value="HAD superfamily/HAD-like"/>
    <property type="match status" value="1"/>
</dbReference>
<dbReference type="InterPro" id="IPR023214">
    <property type="entry name" value="HAD_sf"/>
</dbReference>
<dbReference type="InterPro" id="IPR036412">
    <property type="entry name" value="HAD-like_sf"/>
</dbReference>
<dbReference type="InterPro" id="IPR004274">
    <property type="entry name" value="FCP1_dom"/>
</dbReference>
<feature type="domain" description="FCP1 homology" evidence="1">
    <location>
        <begin position="10"/>
        <end position="151"/>
    </location>
</feature>
<comment type="caution">
    <text evidence="2">The sequence shown here is derived from an EMBL/GenBank/DDBJ whole genome shotgun (WGS) entry which is preliminary data.</text>
</comment>
<dbReference type="SUPFAM" id="SSF56784">
    <property type="entry name" value="HAD-like"/>
    <property type="match status" value="1"/>
</dbReference>
<gene>
    <name evidence="2" type="ORF">B4U79_18317</name>
</gene>
<organism evidence="2 3">
    <name type="scientific">Dinothrombium tinctorium</name>
    <dbReference type="NCBI Taxonomy" id="1965070"/>
    <lineage>
        <taxon>Eukaryota</taxon>
        <taxon>Metazoa</taxon>
        <taxon>Ecdysozoa</taxon>
        <taxon>Arthropoda</taxon>
        <taxon>Chelicerata</taxon>
        <taxon>Arachnida</taxon>
        <taxon>Acari</taxon>
        <taxon>Acariformes</taxon>
        <taxon>Trombidiformes</taxon>
        <taxon>Prostigmata</taxon>
        <taxon>Anystina</taxon>
        <taxon>Parasitengona</taxon>
        <taxon>Trombidioidea</taxon>
        <taxon>Trombidiidae</taxon>
        <taxon>Dinothrombium</taxon>
    </lineage>
</organism>
<name>A0A3S3PBU7_9ACAR</name>
<proteinExistence type="predicted"/>
<evidence type="ECO:0000259" key="1">
    <source>
        <dbReference type="PROSITE" id="PS50969"/>
    </source>
</evidence>
<dbReference type="SMART" id="SM00577">
    <property type="entry name" value="CPDc"/>
    <property type="match status" value="1"/>
</dbReference>
<dbReference type="Proteomes" id="UP000285301">
    <property type="component" value="Unassembled WGS sequence"/>
</dbReference>
<dbReference type="PROSITE" id="PS50969">
    <property type="entry name" value="FCP1"/>
    <property type="match status" value="1"/>
</dbReference>
<dbReference type="AlphaFoldDB" id="A0A3S3PBU7"/>
<evidence type="ECO:0000313" key="2">
    <source>
        <dbReference type="EMBL" id="RWS05369.1"/>
    </source>
</evidence>
<evidence type="ECO:0000313" key="3">
    <source>
        <dbReference type="Proteomes" id="UP000285301"/>
    </source>
</evidence>
<sequence length="151" mass="17880">MILIKTAFRIDKRKNFLLLDFDQTLAYCMLEMNYENNKYSFGEPEYKFAYIGGVKKFAVIFKRPNVDNFLKYFMNLYNMVLFSARSYEYINTAIHFDTNAFDFMKVTTNLKRVMIIDDRFAALRGYISNISASKEIKKTFDLFLKSIFGNS</sequence>
<keyword evidence="3" id="KW-1185">Reference proteome</keyword>
<protein>
    <recommendedName>
        <fullName evidence="1">FCP1 homology domain-containing protein</fullName>
    </recommendedName>
</protein>
<dbReference type="Pfam" id="PF03031">
    <property type="entry name" value="NIF"/>
    <property type="match status" value="1"/>
</dbReference>
<accession>A0A3S3PBU7</accession>
<dbReference type="EMBL" id="NCKU01004839">
    <property type="protein sequence ID" value="RWS05369.1"/>
    <property type="molecule type" value="Genomic_DNA"/>
</dbReference>
<reference evidence="2 3" key="1">
    <citation type="journal article" date="2018" name="Gigascience">
        <title>Genomes of trombidid mites reveal novel predicted allergens and laterally-transferred genes associated with secondary metabolism.</title>
        <authorList>
            <person name="Dong X."/>
            <person name="Chaisiri K."/>
            <person name="Xia D."/>
            <person name="Armstrong S.D."/>
            <person name="Fang Y."/>
            <person name="Donnelly M.J."/>
            <person name="Kadowaki T."/>
            <person name="McGarry J.W."/>
            <person name="Darby A.C."/>
            <person name="Makepeace B.L."/>
        </authorList>
    </citation>
    <scope>NUCLEOTIDE SEQUENCE [LARGE SCALE GENOMIC DNA]</scope>
    <source>
        <strain evidence="2">UoL-WK</strain>
    </source>
</reference>